<dbReference type="InterPro" id="IPR036397">
    <property type="entry name" value="RNaseH_sf"/>
</dbReference>
<feature type="region of interest" description="Disordered" evidence="4">
    <location>
        <begin position="334"/>
        <end position="363"/>
    </location>
</feature>
<feature type="compositionally biased region" description="Low complexity" evidence="4">
    <location>
        <begin position="173"/>
        <end position="183"/>
    </location>
</feature>
<keyword evidence="6" id="KW-0548">Nucleotidyltransferase</keyword>
<feature type="region of interest" description="Disordered" evidence="4">
    <location>
        <begin position="239"/>
        <end position="288"/>
    </location>
</feature>
<keyword evidence="6" id="KW-0695">RNA-directed DNA polymerase</keyword>
<evidence type="ECO:0000256" key="2">
    <source>
        <dbReference type="ARBA" id="ARBA00022884"/>
    </source>
</evidence>
<evidence type="ECO:0000259" key="5">
    <source>
        <dbReference type="PROSITE" id="PS50994"/>
    </source>
</evidence>
<feature type="domain" description="Integrase catalytic" evidence="5">
    <location>
        <begin position="557"/>
        <end position="722"/>
    </location>
</feature>
<evidence type="ECO:0000313" key="7">
    <source>
        <dbReference type="Proteomes" id="UP000030151"/>
    </source>
</evidence>
<comment type="caution">
    <text evidence="6">The sequence shown here is derived from an EMBL/GenBank/DDBJ whole genome shotgun (WGS) entry which is preliminary data.</text>
</comment>
<comment type="subcellular location">
    <subcellularLocation>
        <location evidence="1">Mitochondrion</location>
    </subcellularLocation>
</comment>
<dbReference type="GO" id="GO:0005739">
    <property type="term" value="C:mitochondrion"/>
    <property type="evidence" value="ECO:0007669"/>
    <property type="project" value="UniProtKB-SubCell"/>
</dbReference>
<evidence type="ECO:0000256" key="1">
    <source>
        <dbReference type="ARBA" id="ARBA00004173"/>
    </source>
</evidence>
<accession>A0A014P0S2</accession>
<dbReference type="SUPFAM" id="SSF56672">
    <property type="entry name" value="DNA/RNA polymerases"/>
    <property type="match status" value="1"/>
</dbReference>
<dbReference type="Pfam" id="PF07727">
    <property type="entry name" value="RVT_2"/>
    <property type="match status" value="1"/>
</dbReference>
<gene>
    <name evidence="6" type="ORF">X797_012115</name>
</gene>
<dbReference type="GO" id="GO:0005634">
    <property type="term" value="C:nucleus"/>
    <property type="evidence" value="ECO:0007669"/>
    <property type="project" value="UniProtKB-ARBA"/>
</dbReference>
<dbReference type="EMBL" id="JELW01000147">
    <property type="protein sequence ID" value="EXU94807.1"/>
    <property type="molecule type" value="Genomic_DNA"/>
</dbReference>
<keyword evidence="2" id="KW-0694">RNA-binding</keyword>
<dbReference type="SUPFAM" id="SSF53098">
    <property type="entry name" value="Ribonuclease H-like"/>
    <property type="match status" value="1"/>
</dbReference>
<dbReference type="InterPro" id="IPR013103">
    <property type="entry name" value="RVT_2"/>
</dbReference>
<feature type="compositionally biased region" description="Basic and acidic residues" evidence="4">
    <location>
        <begin position="345"/>
        <end position="355"/>
    </location>
</feature>
<dbReference type="GO" id="GO:0015074">
    <property type="term" value="P:DNA integration"/>
    <property type="evidence" value="ECO:0007669"/>
    <property type="project" value="InterPro"/>
</dbReference>
<dbReference type="Gene3D" id="3.30.420.10">
    <property type="entry name" value="Ribonuclease H-like superfamily/Ribonuclease H"/>
    <property type="match status" value="1"/>
</dbReference>
<protein>
    <submittedName>
        <fullName evidence="6">Reverse transcriptase domain protein</fullName>
    </submittedName>
</protein>
<keyword evidence="6" id="KW-0808">Transferase</keyword>
<dbReference type="InterPro" id="IPR012337">
    <property type="entry name" value="RNaseH-like_sf"/>
</dbReference>
<organism evidence="6 7">
    <name type="scientific">Metarhizium robertsii</name>
    <dbReference type="NCBI Taxonomy" id="568076"/>
    <lineage>
        <taxon>Eukaryota</taxon>
        <taxon>Fungi</taxon>
        <taxon>Dikarya</taxon>
        <taxon>Ascomycota</taxon>
        <taxon>Pezizomycotina</taxon>
        <taxon>Sordariomycetes</taxon>
        <taxon>Hypocreomycetidae</taxon>
        <taxon>Hypocreales</taxon>
        <taxon>Clavicipitaceae</taxon>
        <taxon>Metarhizium</taxon>
    </lineage>
</organism>
<dbReference type="InterPro" id="IPR001584">
    <property type="entry name" value="Integrase_cat-core"/>
</dbReference>
<dbReference type="PROSITE" id="PS50994">
    <property type="entry name" value="INTEGRASE"/>
    <property type="match status" value="1"/>
</dbReference>
<dbReference type="GO" id="GO:0003723">
    <property type="term" value="F:RNA binding"/>
    <property type="evidence" value="ECO:0007669"/>
    <property type="project" value="UniProtKB-KW"/>
</dbReference>
<name>A0A014P0S2_9HYPO</name>
<dbReference type="InterPro" id="IPR043502">
    <property type="entry name" value="DNA/RNA_pol_sf"/>
</dbReference>
<feature type="compositionally biased region" description="Polar residues" evidence="4">
    <location>
        <begin position="893"/>
        <end position="903"/>
    </location>
</feature>
<reference evidence="6 7" key="1">
    <citation type="submission" date="2014-02" db="EMBL/GenBank/DDBJ databases">
        <title>The genome sequence of the entomopathogenic fungus Metarhizium robertsii ARSEF 2575.</title>
        <authorList>
            <person name="Giuliano Garisto Donzelli B."/>
            <person name="Roe B.A."/>
            <person name="Macmil S.L."/>
            <person name="Krasnoff S.B."/>
            <person name="Gibson D.M."/>
        </authorList>
    </citation>
    <scope>NUCLEOTIDE SEQUENCE [LARGE SCALE GENOMIC DNA]</scope>
    <source>
        <strain evidence="6 7">ARSEF 2575</strain>
    </source>
</reference>
<feature type="region of interest" description="Disordered" evidence="4">
    <location>
        <begin position="173"/>
        <end position="193"/>
    </location>
</feature>
<keyword evidence="3" id="KW-0496">Mitochondrion</keyword>
<dbReference type="CDD" id="cd09272">
    <property type="entry name" value="RNase_HI_RT_Ty1"/>
    <property type="match status" value="1"/>
</dbReference>
<feature type="compositionally biased region" description="Acidic residues" evidence="4">
    <location>
        <begin position="184"/>
        <end position="193"/>
    </location>
</feature>
<evidence type="ECO:0000256" key="4">
    <source>
        <dbReference type="SAM" id="MobiDB-lite"/>
    </source>
</evidence>
<dbReference type="Proteomes" id="UP000030151">
    <property type="component" value="Unassembled WGS sequence"/>
</dbReference>
<dbReference type="Pfam" id="PF25597">
    <property type="entry name" value="SH3_retrovirus"/>
    <property type="match status" value="1"/>
</dbReference>
<dbReference type="InterPro" id="IPR057670">
    <property type="entry name" value="SH3_retrovirus"/>
</dbReference>
<evidence type="ECO:0000313" key="6">
    <source>
        <dbReference type="EMBL" id="EXU94807.1"/>
    </source>
</evidence>
<dbReference type="eggNOG" id="KOG0017">
    <property type="taxonomic scope" value="Eukaryota"/>
</dbReference>
<dbReference type="GO" id="GO:0003964">
    <property type="term" value="F:RNA-directed DNA polymerase activity"/>
    <property type="evidence" value="ECO:0007669"/>
    <property type="project" value="UniProtKB-KW"/>
</dbReference>
<proteinExistence type="predicted"/>
<dbReference type="HOGENOM" id="CLU_001650_18_4_1"/>
<sequence>MRELLFLPLPLSAASLSIAKKKYDKVSERIDITVCQEFKQHYLGIYDVRGKLIALADSIQPTAKDQKQNVRSEFEMLKKGPGNTSVDKWLSRWPTVVSNAKRYKIENLSESQICDAFIEASREINSPFYNYMKSKEAQVENERRLIKETAKTMERISNALLTALNEINPDHASSASITVATSTESEEDDPDEDVDITIVQKAQNTVNRAIKTFRKLNPNLSDQKITIGFCIKQFRTMAPPKEKATRGRAAHATLQGKKHNHDSDSQNEEDQPQQKRQRAEPSSPNTSIRNCVCAPEGWVPIVQVQSKVITALKGSRRIRTNIERSFKRSSIDLPQFWPSSTMQDQPKRPAEDDTSHVSAKQGKSRAAFATHKFAFSTSTNDEYQDYFRLDNCADTHVCNDLSRFTKYKPLYDETIQFGNSGTYITGTGSQQGLYFNTRTCWMEYSDGSNAFKVTKHGAFRVVEPHIMASVFKAESHETAAQSFAMATKSRMPQVAIASMDIWHARLGHIRKETLKHIPQAVHGVALGTRNFERESELCPECQLGQARQQISRVPTWRGTYPFEKIHLDLIDLDEAFNADSWVAHFYCDYSAYHVSFNLPNKTQEEILSVTQEFLAITNDNWGFTTRYIQSDGEKGLGKKWKDFIIMKGITFNPSPPDTPDQNGLAERSGGVIMTIARKLRIQGNLPQNLWPYIVAHATRLLNRIPVQRKHWQTPFEMVHGRKPNLSHLKIIGSLAYVLIKSKKIRPARAKLQENALMGWLVGLEATNIYKIWIPQLDRVIASRDVQIDEKVMYKPEIATALPDSRQSLSTTINEIDLDEEDMEALPVMGDITASVPVSIQPETELPPAGLPLTPQISPEPATTGEIQVVAHVGKSPGMPRPPSPISLHHASPRPQTDVPNPNTSRKERITDASVLQNLRTASGRNIKLSQKGQDAIETLKTSYTQPQIHKRVRRHAHALQLERAELGQQLTHAFSSARSIRTHRKHLLPPPDFWHQLRRHPEKEGFRRAADAEIKSLEEKGTFKLVDYPEDKQVLPLKWVFTYKLDDAGYLIRHKARICVRGDLQHHTGDDIYAATGAYRSFRILMALVCAFGLICHQIDFKNAFINAHMDEEVYTTCPPGYGKSGKVWKLRRALYGLRKSPKLWFNELVTFLQGLGFEYCPDEPCILINNETHLILFLYVDDLLVIAHQEYLHIVNEFKTAVHRKYGIKDLGEAISFLNIRILRDIKAKKLWISQDSYIDKLKIKFGIDQSMRTATPLISSYHPQPFEGQATIQQITEMQEKVGSILYAAVVSRPDVSFAASQLSQFTLNPSPEHLRYANRVLSYLQTTQYYAIEFSGSIDKAIEGEMGDDEVLQLSSDASFADDPETRKSTQGYLMKLFNGAIMWQSSKQKTVTTSTTEAELLSLSHTARETISLYRLFQQIEFNPELQPRILCDNQQTVGLIQKERPQLTSKLKHVDIHNFWLRQIHRDGNITVQWVPTTDMPADGFTKPLSAEKHSHFIKQLGLVDISFRIDPEDASQENIDDDIQMSSDTE</sequence>
<feature type="region of interest" description="Disordered" evidence="4">
    <location>
        <begin position="873"/>
        <end position="907"/>
    </location>
</feature>
<evidence type="ECO:0000256" key="3">
    <source>
        <dbReference type="ARBA" id="ARBA00023128"/>
    </source>
</evidence>